<dbReference type="GO" id="GO:0008757">
    <property type="term" value="F:S-adenosylmethionine-dependent methyltransferase activity"/>
    <property type="evidence" value="ECO:0007669"/>
    <property type="project" value="InterPro"/>
</dbReference>
<proteinExistence type="predicted"/>
<dbReference type="EMBL" id="PGTO01000009">
    <property type="protein sequence ID" value="RAU21581.1"/>
    <property type="molecule type" value="Genomic_DNA"/>
</dbReference>
<evidence type="ECO:0000313" key="3">
    <source>
        <dbReference type="Proteomes" id="UP000251075"/>
    </source>
</evidence>
<dbReference type="Proteomes" id="UP000251075">
    <property type="component" value="Unassembled WGS sequence"/>
</dbReference>
<dbReference type="RefSeq" id="WP_112145301.1">
    <property type="nucleotide sequence ID" value="NZ_PGTO01000009.1"/>
</dbReference>
<dbReference type="SUPFAM" id="SSF53335">
    <property type="entry name" value="S-adenosyl-L-methionine-dependent methyltransferases"/>
    <property type="match status" value="1"/>
</dbReference>
<comment type="caution">
    <text evidence="2">The sequence shown here is derived from an EMBL/GenBank/DDBJ whole genome shotgun (WGS) entry which is preliminary data.</text>
</comment>
<dbReference type="Gene3D" id="3.40.50.150">
    <property type="entry name" value="Vaccinia Virus protein VP39"/>
    <property type="match status" value="1"/>
</dbReference>
<dbReference type="Pfam" id="PF08241">
    <property type="entry name" value="Methyltransf_11"/>
    <property type="match status" value="1"/>
</dbReference>
<keyword evidence="2" id="KW-0808">Transferase</keyword>
<evidence type="ECO:0000313" key="2">
    <source>
        <dbReference type="EMBL" id="RAU21581.1"/>
    </source>
</evidence>
<name>A0A364NWV9_9PROT</name>
<keyword evidence="2" id="KW-0489">Methyltransferase</keyword>
<dbReference type="GO" id="GO:0032259">
    <property type="term" value="P:methylation"/>
    <property type="evidence" value="ECO:0007669"/>
    <property type="project" value="UniProtKB-KW"/>
</dbReference>
<protein>
    <submittedName>
        <fullName evidence="2">SAM-dependent methyltransferase</fullName>
    </submittedName>
</protein>
<dbReference type="OrthoDB" id="7537532at2"/>
<evidence type="ECO:0000259" key="1">
    <source>
        <dbReference type="Pfam" id="PF08241"/>
    </source>
</evidence>
<feature type="domain" description="Methyltransferase type 11" evidence="1">
    <location>
        <begin position="57"/>
        <end position="105"/>
    </location>
</feature>
<organism evidence="2 3">
    <name type="scientific">Paramagnetospirillum kuznetsovii</name>
    <dbReference type="NCBI Taxonomy" id="2053833"/>
    <lineage>
        <taxon>Bacteria</taxon>
        <taxon>Pseudomonadati</taxon>
        <taxon>Pseudomonadota</taxon>
        <taxon>Alphaproteobacteria</taxon>
        <taxon>Rhodospirillales</taxon>
        <taxon>Magnetospirillaceae</taxon>
        <taxon>Paramagnetospirillum</taxon>
    </lineage>
</organism>
<keyword evidence="3" id="KW-1185">Reference proteome</keyword>
<dbReference type="InterPro" id="IPR013216">
    <property type="entry name" value="Methyltransf_11"/>
</dbReference>
<gene>
    <name evidence="2" type="ORF">CU669_12880</name>
</gene>
<accession>A0A364NWV9</accession>
<dbReference type="CDD" id="cd02440">
    <property type="entry name" value="AdoMet_MTases"/>
    <property type="match status" value="1"/>
</dbReference>
<reference evidence="2 3" key="1">
    <citation type="submission" date="2017-11" db="EMBL/GenBank/DDBJ databases">
        <title>Draft genome sequence of magnetotactic bacterium Magnetospirillum kuznetsovii LBB-42.</title>
        <authorList>
            <person name="Grouzdev D.S."/>
            <person name="Rysina M.S."/>
            <person name="Baslerov R.V."/>
            <person name="Koziaeva V."/>
        </authorList>
    </citation>
    <scope>NUCLEOTIDE SEQUENCE [LARGE SCALE GENOMIC DNA]</scope>
    <source>
        <strain evidence="2 3">LBB-42</strain>
    </source>
</reference>
<dbReference type="InterPro" id="IPR029063">
    <property type="entry name" value="SAM-dependent_MTases_sf"/>
</dbReference>
<sequence>MPGGTSKAVLRRLGDSRFSTVYFRGEGIDIGAGGDPLFLYSEQFPLIRKLRVWDQGDGDAQTLTGLADESFDFVHSSHCLEHLVDPAEGLRNWFRVLKPGGHMVLLLPDEDLYEQGVFPSTFNADHKWTFTISKAESWSRRSINVTDILGGLGGAAEILKIELLDAGHRFRLPRFDQTLTPTAECGIEIVLRKRMPDELIKKGRLPPDGRLSPDDIFVLTGLR</sequence>
<dbReference type="AlphaFoldDB" id="A0A364NWV9"/>